<organism evidence="1 2">
    <name type="scientific">Vibrio diazotrophicus</name>
    <dbReference type="NCBI Taxonomy" id="685"/>
    <lineage>
        <taxon>Bacteria</taxon>
        <taxon>Pseudomonadati</taxon>
        <taxon>Pseudomonadota</taxon>
        <taxon>Gammaproteobacteria</taxon>
        <taxon>Vibrionales</taxon>
        <taxon>Vibrionaceae</taxon>
        <taxon>Vibrio</taxon>
    </lineage>
</organism>
<evidence type="ECO:0000313" key="1">
    <source>
        <dbReference type="EMBL" id="PNI03459.1"/>
    </source>
</evidence>
<proteinExistence type="predicted"/>
<comment type="caution">
    <text evidence="1">The sequence shown here is derived from an EMBL/GenBank/DDBJ whole genome shotgun (WGS) entry which is preliminary data.</text>
</comment>
<reference evidence="1 2" key="1">
    <citation type="submission" date="2018-01" db="EMBL/GenBank/DDBJ databases">
        <title>Draft genome sequences of six Vibrio diazotrophicus strains isolated from deep-sea sediments of the Baltic Sea.</title>
        <authorList>
            <person name="Castillo D."/>
            <person name="Vandieken V."/>
            <person name="Chiang O."/>
            <person name="Middelboe M."/>
        </authorList>
    </citation>
    <scope>NUCLEOTIDE SEQUENCE [LARGE SCALE GENOMIC DNA]</scope>
    <source>
        <strain evidence="1 2">60.27F</strain>
    </source>
</reference>
<dbReference type="AlphaFoldDB" id="A0A2J8HYW9"/>
<gene>
    <name evidence="1" type="ORF">C1N32_16535</name>
</gene>
<accession>A0A2J8HYW9</accession>
<protein>
    <submittedName>
        <fullName evidence="1">Uncharacterized protein</fullName>
    </submittedName>
</protein>
<dbReference type="OrthoDB" id="6388142at2"/>
<sequence length="205" mass="24001">MFLDINNKDIEKIENLFSLPIGFISELQKENDWGLVIKAHALFEALFTQLLVEELKQPALRQDLYRLPMNGKCSKVSFLSSLDVFGQTHKKDIIKFVQGLSELRNRIVHHAENLNFNFEVYYSKLSTKDKNIFKKTICYLTNESIGFTKCENEPIFIGEIRLWIELTIFHVLEVMSLYVQNAELKNKVKDLKMKNLEMSYRANES</sequence>
<name>A0A2J8HYW9_VIBDI</name>
<evidence type="ECO:0000313" key="2">
    <source>
        <dbReference type="Proteomes" id="UP000236449"/>
    </source>
</evidence>
<dbReference type="Proteomes" id="UP000236449">
    <property type="component" value="Unassembled WGS sequence"/>
</dbReference>
<dbReference type="EMBL" id="POSK01000011">
    <property type="protein sequence ID" value="PNI03459.1"/>
    <property type="molecule type" value="Genomic_DNA"/>
</dbReference>
<dbReference type="RefSeq" id="WP_102966806.1">
    <property type="nucleotide sequence ID" value="NZ_POSK01000011.1"/>
</dbReference>